<evidence type="ECO:0000313" key="1">
    <source>
        <dbReference type="EMBL" id="MFD2093915.1"/>
    </source>
</evidence>
<comment type="caution">
    <text evidence="1">The sequence shown here is derived from an EMBL/GenBank/DDBJ whole genome shotgun (WGS) entry which is preliminary data.</text>
</comment>
<accession>A0ABW4XEP9</accession>
<protein>
    <submittedName>
        <fullName evidence="1">DinB family protein</fullName>
    </submittedName>
</protein>
<gene>
    <name evidence="1" type="ORF">ACFSHS_20310</name>
</gene>
<dbReference type="SUPFAM" id="SSF109854">
    <property type="entry name" value="DinB/YfiT-like putative metalloenzymes"/>
    <property type="match status" value="1"/>
</dbReference>
<evidence type="ECO:0000313" key="2">
    <source>
        <dbReference type="Proteomes" id="UP001597402"/>
    </source>
</evidence>
<dbReference type="EMBL" id="JBHUHP010000030">
    <property type="protein sequence ID" value="MFD2093915.1"/>
    <property type="molecule type" value="Genomic_DNA"/>
</dbReference>
<dbReference type="InterPro" id="IPR034660">
    <property type="entry name" value="DinB/YfiT-like"/>
</dbReference>
<reference evidence="2" key="1">
    <citation type="journal article" date="2019" name="Int. J. Syst. Evol. Microbiol.">
        <title>The Global Catalogue of Microorganisms (GCM) 10K type strain sequencing project: providing services to taxonomists for standard genome sequencing and annotation.</title>
        <authorList>
            <consortium name="The Broad Institute Genomics Platform"/>
            <consortium name="The Broad Institute Genome Sequencing Center for Infectious Disease"/>
            <person name="Wu L."/>
            <person name="Ma J."/>
        </authorList>
    </citation>
    <scope>NUCLEOTIDE SEQUENCE [LARGE SCALE GENOMIC DNA]</scope>
    <source>
        <strain evidence="2">JCM 3338</strain>
    </source>
</reference>
<sequence>MTGTTLTAERADLLETLAAHRQFLRHTVRGLDDEQARLRTTASELTLGGLLKHVAHQEANWARFVLEGTQAMATPTDAAGFEKWAEEFRLLPGETLAGVLAEYEEIARRTDELVRTLPDLDASHPLPEAPWFPPGAVRSARRVFLHIVAETAQHAGHADILRESLDGQKTMG</sequence>
<keyword evidence="2" id="KW-1185">Reference proteome</keyword>
<organism evidence="1 2">
    <name type="scientific">Blastococcus deserti</name>
    <dbReference type="NCBI Taxonomy" id="2259033"/>
    <lineage>
        <taxon>Bacteria</taxon>
        <taxon>Bacillati</taxon>
        <taxon>Actinomycetota</taxon>
        <taxon>Actinomycetes</taxon>
        <taxon>Geodermatophilales</taxon>
        <taxon>Geodermatophilaceae</taxon>
        <taxon>Blastococcus</taxon>
    </lineage>
</organism>
<proteinExistence type="predicted"/>
<dbReference type="RefSeq" id="WP_376880111.1">
    <property type="nucleotide sequence ID" value="NZ_JBHUHP010000030.1"/>
</dbReference>
<dbReference type="Proteomes" id="UP001597402">
    <property type="component" value="Unassembled WGS sequence"/>
</dbReference>
<dbReference type="Pfam" id="PF04978">
    <property type="entry name" value="MST"/>
    <property type="match status" value="1"/>
</dbReference>
<dbReference type="InterPro" id="IPR007061">
    <property type="entry name" value="MST-like"/>
</dbReference>
<dbReference type="Gene3D" id="1.20.120.450">
    <property type="entry name" value="dinb family like domain"/>
    <property type="match status" value="1"/>
</dbReference>
<name>A0ABW4XEP9_9ACTN</name>